<dbReference type="Proteomes" id="UP000269271">
    <property type="component" value="Unassembled WGS sequence"/>
</dbReference>
<keyword evidence="2" id="KW-0472">Membrane</keyword>
<dbReference type="EMBL" id="QTQX01000035">
    <property type="protein sequence ID" value="RQT17278.1"/>
    <property type="molecule type" value="Genomic_DNA"/>
</dbReference>
<evidence type="ECO:0000313" key="4">
    <source>
        <dbReference type="Proteomes" id="UP000269271"/>
    </source>
</evidence>
<dbReference type="AlphaFoldDB" id="A0A3N8MR10"/>
<sequence>MKGYDERYQWLSGVPGHMSPREIRSAPHCLVRLSPTLRKRVRIGAILVCLLFVMFSSVRREPRRQAGQIIVRTNDVAVTACAGLLGAGISAIGQRAASPSETATHARATVSMSIPRRR</sequence>
<keyword evidence="2" id="KW-1133">Transmembrane helix</keyword>
<name>A0A3N8MR10_9BURK</name>
<accession>A0A3N8MR10</accession>
<proteinExistence type="predicted"/>
<evidence type="ECO:0000313" key="3">
    <source>
        <dbReference type="EMBL" id="RQT17278.1"/>
    </source>
</evidence>
<comment type="caution">
    <text evidence="3">The sequence shown here is derived from an EMBL/GenBank/DDBJ whole genome shotgun (WGS) entry which is preliminary data.</text>
</comment>
<evidence type="ECO:0000256" key="1">
    <source>
        <dbReference type="SAM" id="MobiDB-lite"/>
    </source>
</evidence>
<evidence type="ECO:0000256" key="2">
    <source>
        <dbReference type="SAM" id="Phobius"/>
    </source>
</evidence>
<feature type="region of interest" description="Disordered" evidence="1">
    <location>
        <begin position="95"/>
        <end position="118"/>
    </location>
</feature>
<organism evidence="3 4">
    <name type="scientific">Burkholderia contaminans</name>
    <dbReference type="NCBI Taxonomy" id="488447"/>
    <lineage>
        <taxon>Bacteria</taxon>
        <taxon>Pseudomonadati</taxon>
        <taxon>Pseudomonadota</taxon>
        <taxon>Betaproteobacteria</taxon>
        <taxon>Burkholderiales</taxon>
        <taxon>Burkholderiaceae</taxon>
        <taxon>Burkholderia</taxon>
        <taxon>Burkholderia cepacia complex</taxon>
    </lineage>
</organism>
<protein>
    <submittedName>
        <fullName evidence="3">Uncharacterized protein</fullName>
    </submittedName>
</protein>
<gene>
    <name evidence="3" type="ORF">DF037_36180</name>
</gene>
<feature type="transmembrane region" description="Helical" evidence="2">
    <location>
        <begin position="41"/>
        <end position="58"/>
    </location>
</feature>
<reference evidence="3 4" key="1">
    <citation type="submission" date="2018-08" db="EMBL/GenBank/DDBJ databases">
        <title>Comparative analysis of Burkholderia isolates from Puerto Rico.</title>
        <authorList>
            <person name="Hall C."/>
            <person name="Sahl J."/>
            <person name="Wagner D."/>
        </authorList>
    </citation>
    <scope>NUCLEOTIDE SEQUENCE [LARGE SCALE GENOMIC DNA]</scope>
    <source>
        <strain evidence="3 4">Bp9001</strain>
    </source>
</reference>
<keyword evidence="2" id="KW-0812">Transmembrane</keyword>